<reference evidence="1 2" key="1">
    <citation type="submission" date="2019-06" db="EMBL/GenBank/DDBJ databases">
        <title>Sequencing the genomes of 1000 actinobacteria strains.</title>
        <authorList>
            <person name="Klenk H.-P."/>
        </authorList>
    </citation>
    <scope>NUCLEOTIDE SEQUENCE [LARGE SCALE GENOMIC DNA]</scope>
    <source>
        <strain evidence="1 2">DSM 45511</strain>
    </source>
</reference>
<keyword evidence="2" id="KW-1185">Reference proteome</keyword>
<evidence type="ECO:0000313" key="1">
    <source>
        <dbReference type="EMBL" id="TQM35038.1"/>
    </source>
</evidence>
<comment type="caution">
    <text evidence="1">The sequence shown here is derived from an EMBL/GenBank/DDBJ whole genome shotgun (WGS) entry which is preliminary data.</text>
</comment>
<dbReference type="OrthoDB" id="4219774at2"/>
<dbReference type="Proteomes" id="UP000319818">
    <property type="component" value="Unassembled WGS sequence"/>
</dbReference>
<keyword evidence="1" id="KW-0808">Transferase</keyword>
<evidence type="ECO:0000313" key="2">
    <source>
        <dbReference type="Proteomes" id="UP000319818"/>
    </source>
</evidence>
<dbReference type="AlphaFoldDB" id="A0A543FMF4"/>
<keyword evidence="1" id="KW-0548">Nucleotidyltransferase</keyword>
<gene>
    <name evidence="1" type="ORF">FB388_6464</name>
</gene>
<sequence>MRPLLRDHVWYVSAPDGAYVHGLGGACTLTGSHTYELLDRVAPHLTGEQTLDQLVAGLPDRQQTAVRDLVEALAAQQFVVDAGNEDRPHTLTAGELSTYAAEIAFIRFGLDSAERRFQQLREARIGLVGDGPVLGELLRAGVWSGWRHTRVVAAAADVDSLLATPRRDDLQEIRVDPADGPLDAWLPGLVRDLDVVLQVSGDASRADLITVARECHRTGTPLGQLLVDRAEAWMVPVGPAAETAAESCWRRLAPPPRTEDDWLLGPVPGLVAAQLALSCTSHLTGLDTLPAPDRPPGVPVLIGTDLRTLVTRIHRVSVHPRAEARERSPEAAPEERIGGPAVDGAALLDTAADLVDARTGLLRSLAEDELVQVPLAVCRARVADPGPVLPAWVQPPAVYGWGADRRAARLRALLAGLAVNGSLTAPANPGDLWGVDPISGARHRVRALPAPVVPFQPPVGAAAALSWDDAVVTGLRDHCEAILRGDDRPDRAVVDLPALVAETDDARVAELHDLLRIAGLDVRVEDLGDRLKLPAFSMRAGTGLRATVCATTVADALHDGLERLLLQWQTGLHPGRALAPARTGDGSGIPELVEALQRHGHVPVVVPTAHDPALREHLGHVVQVVLHGD</sequence>
<organism evidence="1 2">
    <name type="scientific">Pseudonocardia cypriaca</name>
    <dbReference type="NCBI Taxonomy" id="882449"/>
    <lineage>
        <taxon>Bacteria</taxon>
        <taxon>Bacillati</taxon>
        <taxon>Actinomycetota</taxon>
        <taxon>Actinomycetes</taxon>
        <taxon>Pseudonocardiales</taxon>
        <taxon>Pseudonocardiaceae</taxon>
        <taxon>Pseudonocardia</taxon>
    </lineage>
</organism>
<accession>A0A543FMF4</accession>
<dbReference type="EMBL" id="VFPH01000003">
    <property type="protein sequence ID" value="TQM35038.1"/>
    <property type="molecule type" value="Genomic_DNA"/>
</dbReference>
<protein>
    <submittedName>
        <fullName evidence="1">Molybdopterin/thiamine biosynthesis adenylyltransferase</fullName>
    </submittedName>
</protein>
<dbReference type="RefSeq" id="WP_142106444.1">
    <property type="nucleotide sequence ID" value="NZ_VFPH01000003.1"/>
</dbReference>
<proteinExistence type="predicted"/>
<dbReference type="GO" id="GO:0016779">
    <property type="term" value="F:nucleotidyltransferase activity"/>
    <property type="evidence" value="ECO:0007669"/>
    <property type="project" value="UniProtKB-KW"/>
</dbReference>
<dbReference type="PROSITE" id="PS51257">
    <property type="entry name" value="PROKAR_LIPOPROTEIN"/>
    <property type="match status" value="1"/>
</dbReference>
<name>A0A543FMF4_9PSEU</name>